<dbReference type="Proteomes" id="UP001234811">
    <property type="component" value="Unassembled WGS sequence"/>
</dbReference>
<sequence>MSLVAPKEINPIEGDAPDLDDGGAVVKSGAFWPEITLRDLRTSMRINGKVTTDRLMHATTEAVLHINDQLKEYRLGQEKQGHASLEDVPAELINDVSPLVYRYRRAVYSITKASLTEHYRDIDTTRDGEKHAEALSTQIDMLWRDARWSIRDILGEDRGLAELV</sequence>
<dbReference type="EMBL" id="LT575490">
    <property type="protein sequence ID" value="SAY45619.1"/>
    <property type="molecule type" value="Genomic_DNA"/>
</dbReference>
<dbReference type="InterPro" id="IPR009225">
    <property type="entry name" value="Phage_head_completion_GpL"/>
</dbReference>
<dbReference type="Pfam" id="PF05926">
    <property type="entry name" value="Phage_GPL"/>
    <property type="match status" value="1"/>
</dbReference>
<protein>
    <submittedName>
        <fullName evidence="2">Head completion/stabilization protein</fullName>
    </submittedName>
    <submittedName>
        <fullName evidence="3">Phage head completion protein (GPL)</fullName>
    </submittedName>
</protein>
<dbReference type="EMBL" id="JAVIPQ010000435">
    <property type="protein sequence ID" value="MDQ9558883.1"/>
    <property type="molecule type" value="Genomic_DNA"/>
</dbReference>
<name>A0A1C3HKP1_SERMA</name>
<evidence type="ECO:0000256" key="1">
    <source>
        <dbReference type="SAM" id="MobiDB-lite"/>
    </source>
</evidence>
<reference evidence="3" key="1">
    <citation type="submission" date="2016-05" db="EMBL/GenBank/DDBJ databases">
        <authorList>
            <person name="Cock P.J.A."/>
            <person name="Cock P.J.A."/>
        </authorList>
    </citation>
    <scope>NUCLEOTIDE SEQUENCE</scope>
    <source>
        <strain evidence="3">PWN146_assembly</strain>
    </source>
</reference>
<accession>A0A1C3HKP1</accession>
<feature type="region of interest" description="Disordered" evidence="1">
    <location>
        <begin position="1"/>
        <end position="21"/>
    </location>
</feature>
<evidence type="ECO:0000313" key="3">
    <source>
        <dbReference type="EMBL" id="SAY45619.1"/>
    </source>
</evidence>
<reference evidence="2 4" key="2">
    <citation type="submission" date="2023-07" db="EMBL/GenBank/DDBJ databases">
        <title>Pathogens genome sequencing project 196.</title>
        <authorList>
            <person name="Cao X."/>
        </authorList>
    </citation>
    <scope>NUCLEOTIDE SEQUENCE [LARGE SCALE GENOMIC DNA]</scope>
    <source>
        <strain evidence="2 4">SM41</strain>
    </source>
</reference>
<evidence type="ECO:0000313" key="4">
    <source>
        <dbReference type="Proteomes" id="UP001234811"/>
    </source>
</evidence>
<evidence type="ECO:0000313" key="2">
    <source>
        <dbReference type="EMBL" id="MDQ9558883.1"/>
    </source>
</evidence>
<gene>
    <name evidence="3" type="ORF">PWN146_04355</name>
    <name evidence="2" type="ORF">RF091_25675</name>
</gene>
<dbReference type="AlphaFoldDB" id="A0A1C3HKP1"/>
<proteinExistence type="predicted"/>
<dbReference type="RefSeq" id="WP_060417679.1">
    <property type="nucleotide sequence ID" value="NZ_CP047682.1"/>
</dbReference>
<organism evidence="3">
    <name type="scientific">Serratia marcescens</name>
    <dbReference type="NCBI Taxonomy" id="615"/>
    <lineage>
        <taxon>Bacteria</taxon>
        <taxon>Pseudomonadati</taxon>
        <taxon>Pseudomonadota</taxon>
        <taxon>Gammaproteobacteria</taxon>
        <taxon>Enterobacterales</taxon>
        <taxon>Yersiniaceae</taxon>
        <taxon>Serratia</taxon>
    </lineage>
</organism>